<feature type="compositionally biased region" description="Polar residues" evidence="1">
    <location>
        <begin position="15"/>
        <end position="34"/>
    </location>
</feature>
<dbReference type="AlphaFoldDB" id="A0A1I1CJX5"/>
<protein>
    <submittedName>
        <fullName evidence="2">Uncharacterized protein</fullName>
    </submittedName>
</protein>
<dbReference type="Proteomes" id="UP000243799">
    <property type="component" value="Unassembled WGS sequence"/>
</dbReference>
<evidence type="ECO:0000313" key="3">
    <source>
        <dbReference type="Proteomes" id="UP000243799"/>
    </source>
</evidence>
<reference evidence="3" key="1">
    <citation type="submission" date="2016-10" db="EMBL/GenBank/DDBJ databases">
        <authorList>
            <person name="Varghese N."/>
            <person name="Submissions S."/>
        </authorList>
    </citation>
    <scope>NUCLEOTIDE SEQUENCE [LARGE SCALE GENOMIC DNA]</scope>
    <source>
        <strain evidence="3">CGMCC 4.3568</strain>
    </source>
</reference>
<evidence type="ECO:0000256" key="1">
    <source>
        <dbReference type="SAM" id="MobiDB-lite"/>
    </source>
</evidence>
<keyword evidence="3" id="KW-1185">Reference proteome</keyword>
<feature type="non-terminal residue" evidence="2">
    <location>
        <position position="1"/>
    </location>
</feature>
<organism evidence="2 3">
    <name type="scientific">Amycolatopsis marina</name>
    <dbReference type="NCBI Taxonomy" id="490629"/>
    <lineage>
        <taxon>Bacteria</taxon>
        <taxon>Bacillati</taxon>
        <taxon>Actinomycetota</taxon>
        <taxon>Actinomycetes</taxon>
        <taxon>Pseudonocardiales</taxon>
        <taxon>Pseudonocardiaceae</taxon>
        <taxon>Amycolatopsis</taxon>
    </lineage>
</organism>
<sequence>TKHHRGETLPDNLTHLLTNTTPATQEASSILSRQ</sequence>
<proteinExistence type="predicted"/>
<feature type="region of interest" description="Disordered" evidence="1">
    <location>
        <begin position="1"/>
        <end position="34"/>
    </location>
</feature>
<dbReference type="EMBL" id="FOKG01000032">
    <property type="protein sequence ID" value="SFB62995.1"/>
    <property type="molecule type" value="Genomic_DNA"/>
</dbReference>
<name>A0A1I1CJX5_9PSEU</name>
<gene>
    <name evidence="2" type="ORF">SAMN05216266_13236</name>
</gene>
<accession>A0A1I1CJX5</accession>
<evidence type="ECO:0000313" key="2">
    <source>
        <dbReference type="EMBL" id="SFB62995.1"/>
    </source>
</evidence>